<dbReference type="AlphaFoldDB" id="A0A8T0RUH1"/>
<evidence type="ECO:0000313" key="8">
    <source>
        <dbReference type="Proteomes" id="UP000823388"/>
    </source>
</evidence>
<dbReference type="InterPro" id="IPR036282">
    <property type="entry name" value="Glutathione-S-Trfase_C_sf"/>
</dbReference>
<dbReference type="InterPro" id="IPR040079">
    <property type="entry name" value="Glutathione_S-Trfase"/>
</dbReference>
<dbReference type="GO" id="GO:0005737">
    <property type="term" value="C:cytoplasm"/>
    <property type="evidence" value="ECO:0007669"/>
    <property type="project" value="TreeGrafter"/>
</dbReference>
<dbReference type="EC" id="2.5.1.18" evidence="2"/>
<protein>
    <recommendedName>
        <fullName evidence="2">glutathione transferase</fullName>
        <ecNumber evidence="2">2.5.1.18</ecNumber>
    </recommendedName>
</protein>
<accession>A0A8T0RUH1</accession>
<dbReference type="CDD" id="cd03053">
    <property type="entry name" value="GST_N_Phi"/>
    <property type="match status" value="1"/>
</dbReference>
<evidence type="ECO:0000256" key="3">
    <source>
        <dbReference type="ARBA" id="ARBA00022679"/>
    </source>
</evidence>
<evidence type="ECO:0000256" key="1">
    <source>
        <dbReference type="ARBA" id="ARBA00010128"/>
    </source>
</evidence>
<comment type="similarity">
    <text evidence="1">Belongs to the GST superfamily. Phi family.</text>
</comment>
<evidence type="ECO:0000256" key="4">
    <source>
        <dbReference type="ARBA" id="ARBA00047960"/>
    </source>
</evidence>
<dbReference type="FunFam" id="3.40.30.10:FF:000016">
    <property type="entry name" value="Glutathione S-transferase F2"/>
    <property type="match status" value="1"/>
</dbReference>
<dbReference type="Proteomes" id="UP000823388">
    <property type="component" value="Chromosome 5N"/>
</dbReference>
<dbReference type="GO" id="GO:0043295">
    <property type="term" value="F:glutathione binding"/>
    <property type="evidence" value="ECO:0007669"/>
    <property type="project" value="TreeGrafter"/>
</dbReference>
<evidence type="ECO:0000259" key="6">
    <source>
        <dbReference type="PROSITE" id="PS50405"/>
    </source>
</evidence>
<dbReference type="EMBL" id="CM029046">
    <property type="protein sequence ID" value="KAG2588785.1"/>
    <property type="molecule type" value="Genomic_DNA"/>
</dbReference>
<dbReference type="PROSITE" id="PS50405">
    <property type="entry name" value="GST_CTER"/>
    <property type="match status" value="1"/>
</dbReference>
<evidence type="ECO:0000313" key="7">
    <source>
        <dbReference type="EMBL" id="KAG2588785.1"/>
    </source>
</evidence>
<comment type="caution">
    <text evidence="7">The sequence shown here is derived from an EMBL/GenBank/DDBJ whole genome shotgun (WGS) entry which is preliminary data.</text>
</comment>
<proteinExistence type="inferred from homology"/>
<dbReference type="Pfam" id="PF02798">
    <property type="entry name" value="GST_N"/>
    <property type="match status" value="1"/>
</dbReference>
<sequence>MAMKVYGPAASTNVARVLVCLEEVGAEYEVVPVDMPSGEHKIPAHVARNPFGQVPAFQDGDLILSESRAISKYILRKGGSDLLRESNLSESAMVDVWLEVEKAHFNSAMSPIIFQSFVVPNFLGGETDVKIVMENLEKLKTALEVYEARLFRFKYLAGDIVSLADISHFPAAYYLLGGPHASVLEAYLHVKAWITEVMDRPSVKKVPELMKMPSA</sequence>
<dbReference type="InterPro" id="IPR004045">
    <property type="entry name" value="Glutathione_S-Trfase_N"/>
</dbReference>
<keyword evidence="3" id="KW-0808">Transferase</keyword>
<feature type="domain" description="GST C-terminal" evidence="6">
    <location>
        <begin position="87"/>
        <end position="214"/>
    </location>
</feature>
<reference evidence="7" key="1">
    <citation type="submission" date="2020-05" db="EMBL/GenBank/DDBJ databases">
        <title>WGS assembly of Panicum virgatum.</title>
        <authorList>
            <person name="Lovell J.T."/>
            <person name="Jenkins J."/>
            <person name="Shu S."/>
            <person name="Juenger T.E."/>
            <person name="Schmutz J."/>
        </authorList>
    </citation>
    <scope>NUCLEOTIDE SEQUENCE</scope>
    <source>
        <strain evidence="7">AP13</strain>
    </source>
</reference>
<dbReference type="PROSITE" id="PS50404">
    <property type="entry name" value="GST_NTER"/>
    <property type="match status" value="1"/>
</dbReference>
<dbReference type="Gene3D" id="3.40.30.10">
    <property type="entry name" value="Glutaredoxin"/>
    <property type="match status" value="1"/>
</dbReference>
<dbReference type="InterPro" id="IPR010987">
    <property type="entry name" value="Glutathione-S-Trfase_C-like"/>
</dbReference>
<dbReference type="InterPro" id="IPR004046">
    <property type="entry name" value="GST_C"/>
</dbReference>
<dbReference type="PANTHER" id="PTHR43900">
    <property type="entry name" value="GLUTATHIONE S-TRANSFERASE RHO"/>
    <property type="match status" value="1"/>
</dbReference>
<dbReference type="Gene3D" id="1.20.1050.10">
    <property type="match status" value="1"/>
</dbReference>
<dbReference type="SUPFAM" id="SSF52833">
    <property type="entry name" value="Thioredoxin-like"/>
    <property type="match status" value="1"/>
</dbReference>
<dbReference type="InterPro" id="IPR036249">
    <property type="entry name" value="Thioredoxin-like_sf"/>
</dbReference>
<comment type="catalytic activity">
    <reaction evidence="4">
        <text>RX + glutathione = an S-substituted glutathione + a halide anion + H(+)</text>
        <dbReference type="Rhea" id="RHEA:16437"/>
        <dbReference type="ChEBI" id="CHEBI:15378"/>
        <dbReference type="ChEBI" id="CHEBI:16042"/>
        <dbReference type="ChEBI" id="CHEBI:17792"/>
        <dbReference type="ChEBI" id="CHEBI:57925"/>
        <dbReference type="ChEBI" id="CHEBI:90779"/>
        <dbReference type="EC" id="2.5.1.18"/>
    </reaction>
</comment>
<dbReference type="SFLD" id="SFLDS00019">
    <property type="entry name" value="Glutathione_Transferase_(cytos"/>
    <property type="match status" value="1"/>
</dbReference>
<feature type="domain" description="GST N-terminal" evidence="5">
    <location>
        <begin position="1"/>
        <end position="82"/>
    </location>
</feature>
<dbReference type="SUPFAM" id="SSF47616">
    <property type="entry name" value="GST C-terminal domain-like"/>
    <property type="match status" value="1"/>
</dbReference>
<name>A0A8T0RUH1_PANVG</name>
<dbReference type="PANTHER" id="PTHR43900:SF42">
    <property type="entry name" value="GLUTATHIONE TRANSFERASE"/>
    <property type="match status" value="1"/>
</dbReference>
<dbReference type="SFLD" id="SFLDG00358">
    <property type="entry name" value="Main_(cytGST)"/>
    <property type="match status" value="1"/>
</dbReference>
<organism evidence="7 8">
    <name type="scientific">Panicum virgatum</name>
    <name type="common">Blackwell switchgrass</name>
    <dbReference type="NCBI Taxonomy" id="38727"/>
    <lineage>
        <taxon>Eukaryota</taxon>
        <taxon>Viridiplantae</taxon>
        <taxon>Streptophyta</taxon>
        <taxon>Embryophyta</taxon>
        <taxon>Tracheophyta</taxon>
        <taxon>Spermatophyta</taxon>
        <taxon>Magnoliopsida</taxon>
        <taxon>Liliopsida</taxon>
        <taxon>Poales</taxon>
        <taxon>Poaceae</taxon>
        <taxon>PACMAD clade</taxon>
        <taxon>Panicoideae</taxon>
        <taxon>Panicodae</taxon>
        <taxon>Paniceae</taxon>
        <taxon>Panicinae</taxon>
        <taxon>Panicum</taxon>
        <taxon>Panicum sect. Hiantes</taxon>
    </lineage>
</organism>
<dbReference type="OrthoDB" id="422574at2759"/>
<dbReference type="GO" id="GO:0004364">
    <property type="term" value="F:glutathione transferase activity"/>
    <property type="evidence" value="ECO:0007669"/>
    <property type="project" value="UniProtKB-EC"/>
</dbReference>
<dbReference type="GO" id="GO:0009635">
    <property type="term" value="P:response to herbicide"/>
    <property type="evidence" value="ECO:0007669"/>
    <property type="project" value="UniProtKB-ARBA"/>
</dbReference>
<gene>
    <name evidence="7" type="ORF">PVAP13_5NG356000</name>
</gene>
<dbReference type="GO" id="GO:0006749">
    <property type="term" value="P:glutathione metabolic process"/>
    <property type="evidence" value="ECO:0007669"/>
    <property type="project" value="TreeGrafter"/>
</dbReference>
<dbReference type="FunFam" id="1.20.1050.10:FF:000004">
    <property type="entry name" value="Glutathione S-transferase F2"/>
    <property type="match status" value="1"/>
</dbReference>
<dbReference type="Pfam" id="PF00043">
    <property type="entry name" value="GST_C"/>
    <property type="match status" value="1"/>
</dbReference>
<dbReference type="SFLD" id="SFLDG01154">
    <property type="entry name" value="Main.5:_Phi-like"/>
    <property type="match status" value="1"/>
</dbReference>
<keyword evidence="8" id="KW-1185">Reference proteome</keyword>
<evidence type="ECO:0000256" key="2">
    <source>
        <dbReference type="ARBA" id="ARBA00012452"/>
    </source>
</evidence>
<evidence type="ECO:0000259" key="5">
    <source>
        <dbReference type="PROSITE" id="PS50404"/>
    </source>
</evidence>